<keyword evidence="2" id="KW-1185">Reference proteome</keyword>
<evidence type="ECO:0008006" key="3">
    <source>
        <dbReference type="Google" id="ProtNLM"/>
    </source>
</evidence>
<accession>A0A4U8SW36</accession>
<evidence type="ECO:0000313" key="2">
    <source>
        <dbReference type="Proteomes" id="UP000029921"/>
    </source>
</evidence>
<dbReference type="RefSeq" id="WP_034588029.1">
    <property type="nucleotide sequence ID" value="NZ_JRPE02000026.1"/>
</dbReference>
<gene>
    <name evidence="1" type="ORF">LS74_010360</name>
</gene>
<proteinExistence type="predicted"/>
<sequence length="262" mass="29807">MQKFNYDERKAKDLLEWHKDSSPLTKDENGVPKAENMLESKAKTQGQDLDLFSTFIENGKIKESALNSYAKKMPDMVNQQEFLAQIPHKDKQGYSTIQTPIGNIKINLNHAWNHLNKGILTRKIEVYSGAFLDTLTDPLFIVKQEYTPNPKVSANAREMQNSKPVQTRDAESIAQDSYVKIPINTLDETKAKQLGFRIPQKTTRSITPSEVIHTLKRHGENSPMVKNGNQKAVTLDEIAKYQSYADNAQVKQESKDKVIIEF</sequence>
<protein>
    <recommendedName>
        <fullName evidence="3">DUF3519 domain-containing protein</fullName>
    </recommendedName>
</protein>
<dbReference type="EMBL" id="JRPE02000026">
    <property type="protein sequence ID" value="TLD91086.1"/>
    <property type="molecule type" value="Genomic_DNA"/>
</dbReference>
<comment type="caution">
    <text evidence="1">The sequence shown here is derived from an EMBL/GenBank/DDBJ whole genome shotgun (WGS) entry which is preliminary data.</text>
</comment>
<reference evidence="1 2" key="1">
    <citation type="journal article" date="2014" name="Genome Announc.">
        <title>Draft genome sequences of eight enterohepatic helicobacter species isolated from both laboratory and wild rodents.</title>
        <authorList>
            <person name="Sheh A."/>
            <person name="Shen Z."/>
            <person name="Fox J.G."/>
        </authorList>
    </citation>
    <scope>NUCLEOTIDE SEQUENCE [LARGE SCALE GENOMIC DNA]</scope>
    <source>
        <strain evidence="1 2">MIT 96-1001</strain>
    </source>
</reference>
<name>A0A4U8SW36_9HELI</name>
<dbReference type="Proteomes" id="UP000029921">
    <property type="component" value="Unassembled WGS sequence"/>
</dbReference>
<organism evidence="1 2">
    <name type="scientific">Helicobacter magdeburgensis</name>
    <dbReference type="NCBI Taxonomy" id="471858"/>
    <lineage>
        <taxon>Bacteria</taxon>
        <taxon>Pseudomonadati</taxon>
        <taxon>Campylobacterota</taxon>
        <taxon>Epsilonproteobacteria</taxon>
        <taxon>Campylobacterales</taxon>
        <taxon>Helicobacteraceae</taxon>
        <taxon>Helicobacter</taxon>
    </lineage>
</organism>
<evidence type="ECO:0000313" key="1">
    <source>
        <dbReference type="EMBL" id="TLD91086.1"/>
    </source>
</evidence>
<dbReference type="AlphaFoldDB" id="A0A4U8SW36"/>